<protein>
    <submittedName>
        <fullName evidence="1">Uncharacterized protein</fullName>
    </submittedName>
</protein>
<dbReference type="Proteomes" id="UP001378592">
    <property type="component" value="Unassembled WGS sequence"/>
</dbReference>
<dbReference type="EMBL" id="JAZDUA010000004">
    <property type="protein sequence ID" value="KAK7874258.1"/>
    <property type="molecule type" value="Genomic_DNA"/>
</dbReference>
<reference evidence="1 2" key="1">
    <citation type="submission" date="2024-03" db="EMBL/GenBank/DDBJ databases">
        <title>The genome assembly and annotation of the cricket Gryllus longicercus Weissman &amp; Gray.</title>
        <authorList>
            <person name="Szrajer S."/>
            <person name="Gray D."/>
            <person name="Ylla G."/>
        </authorList>
    </citation>
    <scope>NUCLEOTIDE SEQUENCE [LARGE SCALE GENOMIC DNA]</scope>
    <source>
        <strain evidence="1">DAG 2021-001</strain>
        <tissue evidence="1">Whole body minus gut</tissue>
    </source>
</reference>
<accession>A0AAN9ZA78</accession>
<comment type="caution">
    <text evidence="1">The sequence shown here is derived from an EMBL/GenBank/DDBJ whole genome shotgun (WGS) entry which is preliminary data.</text>
</comment>
<keyword evidence="2" id="KW-1185">Reference proteome</keyword>
<evidence type="ECO:0000313" key="1">
    <source>
        <dbReference type="EMBL" id="KAK7874258.1"/>
    </source>
</evidence>
<organism evidence="1 2">
    <name type="scientific">Gryllus longicercus</name>
    <dbReference type="NCBI Taxonomy" id="2509291"/>
    <lineage>
        <taxon>Eukaryota</taxon>
        <taxon>Metazoa</taxon>
        <taxon>Ecdysozoa</taxon>
        <taxon>Arthropoda</taxon>
        <taxon>Hexapoda</taxon>
        <taxon>Insecta</taxon>
        <taxon>Pterygota</taxon>
        <taxon>Neoptera</taxon>
        <taxon>Polyneoptera</taxon>
        <taxon>Orthoptera</taxon>
        <taxon>Ensifera</taxon>
        <taxon>Gryllidea</taxon>
        <taxon>Grylloidea</taxon>
        <taxon>Gryllidae</taxon>
        <taxon>Gryllinae</taxon>
        <taxon>Gryllus</taxon>
    </lineage>
</organism>
<sequence length="141" mass="16163">MYSPDKMMNGKPALHPPISAPSSCFPGRYSPTYRSPDPMRRCMPNPSVSARGGAGFGHETAGDQACEFRFMDVWTDQEMWCQSCISFVKPNISVTIYNVNYKKRKQLTYSKYSLPAKDNFVHRLNVHVCQFLCLIYKHLQN</sequence>
<dbReference type="AlphaFoldDB" id="A0AAN9ZA78"/>
<evidence type="ECO:0000313" key="2">
    <source>
        <dbReference type="Proteomes" id="UP001378592"/>
    </source>
</evidence>
<proteinExistence type="predicted"/>
<gene>
    <name evidence="1" type="ORF">R5R35_006293</name>
</gene>
<name>A0AAN9ZA78_9ORTH</name>